<dbReference type="STRING" id="454171.CP488_02659"/>
<dbReference type="RefSeq" id="WP_016482791.1">
    <property type="nucleotide sequence ID" value="NC_021487.1"/>
</dbReference>
<dbReference type="EMBL" id="HF951689">
    <property type="protein sequence ID" value="CCW35253.1"/>
    <property type="molecule type" value="Genomic_DNA"/>
</dbReference>
<dbReference type="PANTHER" id="PTHR48111:SF69">
    <property type="entry name" value="RESPONSE REGULATOR RECEIVER"/>
    <property type="match status" value="1"/>
</dbReference>
<dbReference type="InterPro" id="IPR008327">
    <property type="entry name" value="Sig_transdc_resp-reg_antiterm"/>
</dbReference>
<accession>S0EU93</accession>
<organism evidence="5 6">
    <name type="scientific">Chthonomonas calidirosea (strain DSM 23976 / ICMP 18418 / T49)</name>
    <dbReference type="NCBI Taxonomy" id="1303518"/>
    <lineage>
        <taxon>Bacteria</taxon>
        <taxon>Bacillati</taxon>
        <taxon>Armatimonadota</taxon>
        <taxon>Chthonomonadia</taxon>
        <taxon>Chthonomonadales</taxon>
        <taxon>Chthonomonadaceae</taxon>
        <taxon>Chthonomonas</taxon>
    </lineage>
</organism>
<evidence type="ECO:0000313" key="6">
    <source>
        <dbReference type="Proteomes" id="UP000014227"/>
    </source>
</evidence>
<dbReference type="SUPFAM" id="SSF52172">
    <property type="entry name" value="CheY-like"/>
    <property type="match status" value="1"/>
</dbReference>
<dbReference type="Gene3D" id="3.40.50.2300">
    <property type="match status" value="1"/>
</dbReference>
<dbReference type="SMART" id="SM00448">
    <property type="entry name" value="REC"/>
    <property type="match status" value="1"/>
</dbReference>
<evidence type="ECO:0000313" key="5">
    <source>
        <dbReference type="EMBL" id="CCW35253.1"/>
    </source>
</evidence>
<keyword evidence="2" id="KW-0597">Phosphoprotein</keyword>
<dbReference type="HOGENOM" id="CLU_000445_65_0_0"/>
<dbReference type="GO" id="GO:0000156">
    <property type="term" value="F:phosphorelay response regulator activity"/>
    <property type="evidence" value="ECO:0007669"/>
    <property type="project" value="TreeGrafter"/>
</dbReference>
<dbReference type="GO" id="GO:0000976">
    <property type="term" value="F:transcription cis-regulatory region binding"/>
    <property type="evidence" value="ECO:0007669"/>
    <property type="project" value="TreeGrafter"/>
</dbReference>
<feature type="modified residue" description="4-aspartylphosphate" evidence="2">
    <location>
        <position position="55"/>
    </location>
</feature>
<dbReference type="PANTHER" id="PTHR48111">
    <property type="entry name" value="REGULATOR OF RPOS"/>
    <property type="match status" value="1"/>
</dbReference>
<dbReference type="FunCoup" id="S0EU93">
    <property type="interactions" value="349"/>
</dbReference>
<dbReference type="InterPro" id="IPR001789">
    <property type="entry name" value="Sig_transdc_resp-reg_receiver"/>
</dbReference>
<dbReference type="GO" id="GO:0005829">
    <property type="term" value="C:cytosol"/>
    <property type="evidence" value="ECO:0007669"/>
    <property type="project" value="TreeGrafter"/>
</dbReference>
<dbReference type="InterPro" id="IPR039420">
    <property type="entry name" value="WalR-like"/>
</dbReference>
<gene>
    <name evidence="5" type="ORF">CCALI_01437</name>
</gene>
<keyword evidence="1" id="KW-0238">DNA-binding</keyword>
<evidence type="ECO:0000259" key="3">
    <source>
        <dbReference type="PROSITE" id="PS50110"/>
    </source>
</evidence>
<dbReference type="PATRIC" id="fig|1303518.3.peg.1467"/>
<evidence type="ECO:0000256" key="1">
    <source>
        <dbReference type="ARBA" id="ARBA00023125"/>
    </source>
</evidence>
<feature type="domain" description="ANTAR" evidence="4">
    <location>
        <begin position="125"/>
        <end position="186"/>
    </location>
</feature>
<dbReference type="InterPro" id="IPR011006">
    <property type="entry name" value="CheY-like_superfamily"/>
</dbReference>
<feature type="domain" description="Response regulatory" evidence="3">
    <location>
        <begin position="5"/>
        <end position="119"/>
    </location>
</feature>
<evidence type="ECO:0000256" key="2">
    <source>
        <dbReference type="PROSITE-ProRule" id="PRU00169"/>
    </source>
</evidence>
<dbReference type="AlphaFoldDB" id="S0EU93"/>
<dbReference type="GO" id="GO:0003723">
    <property type="term" value="F:RNA binding"/>
    <property type="evidence" value="ECO:0007669"/>
    <property type="project" value="InterPro"/>
</dbReference>
<dbReference type="InterPro" id="IPR005561">
    <property type="entry name" value="ANTAR"/>
</dbReference>
<dbReference type="GO" id="GO:0032993">
    <property type="term" value="C:protein-DNA complex"/>
    <property type="evidence" value="ECO:0007669"/>
    <property type="project" value="TreeGrafter"/>
</dbReference>
<protein>
    <submittedName>
        <fullName evidence="5">Response regulator receiver and ANTAR domain protein</fullName>
    </submittedName>
</protein>
<reference evidence="6" key="1">
    <citation type="submission" date="2013-03" db="EMBL/GenBank/DDBJ databases">
        <title>Genome sequence of Chthonomonas calidirosea, the first sequenced genome from the Armatimonadetes phylum (formally candidate division OP10).</title>
        <authorList>
            <person name="Lee K.C.Y."/>
            <person name="Morgan X.C."/>
            <person name="Dunfield P.F."/>
            <person name="Tamas I."/>
            <person name="Houghton K.M."/>
            <person name="Vyssotski M."/>
            <person name="Ryan J.L.J."/>
            <person name="Lagutin K."/>
            <person name="McDonald I.R."/>
            <person name="Stott M.B."/>
        </authorList>
    </citation>
    <scope>NUCLEOTIDE SEQUENCE [LARGE SCALE GENOMIC DNA]</scope>
    <source>
        <strain evidence="6">DSM 23976 / ICMP 18418 / T49</strain>
    </source>
</reference>
<dbReference type="PROSITE" id="PS50110">
    <property type="entry name" value="RESPONSE_REGULATORY"/>
    <property type="match status" value="1"/>
</dbReference>
<keyword evidence="6" id="KW-1185">Reference proteome</keyword>
<dbReference type="Proteomes" id="UP000014227">
    <property type="component" value="Chromosome I"/>
</dbReference>
<dbReference type="GO" id="GO:0006355">
    <property type="term" value="P:regulation of DNA-templated transcription"/>
    <property type="evidence" value="ECO:0007669"/>
    <property type="project" value="TreeGrafter"/>
</dbReference>
<sequence length="202" mass="22815">MQDVKILIAEDDALQRLDLKRMLQQLGHSVVGEAEDGEEACRLARNLRPDLTILDIMMPKIGGLEVAETLSKERICPVLMLTAYSDAPMIERACKAGVLAYLVKPYRQQELQPAITIAIARYRELLALEGALESTREERELVELMAKAQRALMYLHELTEREAERRLQALALSSGRSLREVAEAVLLAYETTSESPKRGRRR</sequence>
<dbReference type="eggNOG" id="COG3707">
    <property type="taxonomic scope" value="Bacteria"/>
</dbReference>
<dbReference type="PROSITE" id="PS50921">
    <property type="entry name" value="ANTAR"/>
    <property type="match status" value="1"/>
</dbReference>
<dbReference type="Pfam" id="PF03861">
    <property type="entry name" value="ANTAR"/>
    <property type="match status" value="1"/>
</dbReference>
<dbReference type="InParanoid" id="S0EU93"/>
<dbReference type="InterPro" id="IPR036388">
    <property type="entry name" value="WH-like_DNA-bd_sf"/>
</dbReference>
<dbReference type="KEGG" id="ccz:CCALI_01437"/>
<proteinExistence type="predicted"/>
<evidence type="ECO:0000259" key="4">
    <source>
        <dbReference type="PROSITE" id="PS50921"/>
    </source>
</evidence>
<dbReference type="PIRSF" id="PIRSF036382">
    <property type="entry name" value="RR_antiterm"/>
    <property type="match status" value="1"/>
</dbReference>
<dbReference type="Gene3D" id="1.10.10.10">
    <property type="entry name" value="Winged helix-like DNA-binding domain superfamily/Winged helix DNA-binding domain"/>
    <property type="match status" value="1"/>
</dbReference>
<dbReference type="Pfam" id="PF00072">
    <property type="entry name" value="Response_reg"/>
    <property type="match status" value="1"/>
</dbReference>
<name>S0EU93_CHTCT</name>